<gene>
    <name evidence="2" type="ORF">AA0228_3032</name>
</gene>
<sequence>MRKIFKPQTEEQKADEISRQHGFDRTYTAPEIKGRRKRTKGPLRALNISMPEDQFERFVKICDDMDKTYWQGLCELMDKYEQEK</sequence>
<evidence type="ECO:0000256" key="1">
    <source>
        <dbReference type="SAM" id="MobiDB-lite"/>
    </source>
</evidence>
<evidence type="ECO:0008006" key="4">
    <source>
        <dbReference type="Google" id="ProtNLM"/>
    </source>
</evidence>
<reference evidence="2" key="1">
    <citation type="submission" date="2013-04" db="EMBL/GenBank/DDBJ databases">
        <title>The genome sequencing project of 58 acetic acid bacteria.</title>
        <authorList>
            <person name="Okamoto-Kainuma A."/>
            <person name="Ishikawa M."/>
            <person name="Umino S."/>
            <person name="Koizumi Y."/>
            <person name="Shiwa Y."/>
            <person name="Yoshikawa H."/>
            <person name="Matsutani M."/>
            <person name="Matsushita K."/>
        </authorList>
    </citation>
    <scope>NUCLEOTIDE SEQUENCE</scope>
    <source>
        <strain evidence="2">NRIC 0228</strain>
    </source>
</reference>
<dbReference type="RefSeq" id="WP_099183145.1">
    <property type="nucleotide sequence ID" value="NZ_BAQW01000015.1"/>
</dbReference>
<comment type="caution">
    <text evidence="2">The sequence shown here is derived from an EMBL/GenBank/DDBJ whole genome shotgun (WGS) entry which is preliminary data.</text>
</comment>
<organism evidence="2 3">
    <name type="scientific">Gluconobacter frateurii NRIC 0228</name>
    <dbReference type="NCBI Taxonomy" id="1307946"/>
    <lineage>
        <taxon>Bacteria</taxon>
        <taxon>Pseudomonadati</taxon>
        <taxon>Pseudomonadota</taxon>
        <taxon>Alphaproteobacteria</taxon>
        <taxon>Acetobacterales</taxon>
        <taxon>Acetobacteraceae</taxon>
        <taxon>Gluconobacter</taxon>
    </lineage>
</organism>
<keyword evidence="3" id="KW-1185">Reference proteome</keyword>
<feature type="compositionally biased region" description="Basic and acidic residues" evidence="1">
    <location>
        <begin position="8"/>
        <end position="24"/>
    </location>
</feature>
<accession>A0ABQ0QFI7</accession>
<evidence type="ECO:0000313" key="3">
    <source>
        <dbReference type="Proteomes" id="UP001061070"/>
    </source>
</evidence>
<name>A0ABQ0QFI7_9PROT</name>
<protein>
    <recommendedName>
        <fullName evidence="4">Phage protein</fullName>
    </recommendedName>
</protein>
<dbReference type="EMBL" id="BAQW01000015">
    <property type="protein sequence ID" value="GBR17457.1"/>
    <property type="molecule type" value="Genomic_DNA"/>
</dbReference>
<dbReference type="Proteomes" id="UP001061070">
    <property type="component" value="Unassembled WGS sequence"/>
</dbReference>
<feature type="region of interest" description="Disordered" evidence="1">
    <location>
        <begin position="1"/>
        <end position="40"/>
    </location>
</feature>
<evidence type="ECO:0000313" key="2">
    <source>
        <dbReference type="EMBL" id="GBR17457.1"/>
    </source>
</evidence>
<proteinExistence type="predicted"/>